<dbReference type="AlphaFoldDB" id="B3EJK3"/>
<organism evidence="2">
    <name type="scientific">Chlorobium phaeobacteroides (strain BS1)</name>
    <dbReference type="NCBI Taxonomy" id="331678"/>
    <lineage>
        <taxon>Bacteria</taxon>
        <taxon>Pseudomonadati</taxon>
        <taxon>Chlorobiota</taxon>
        <taxon>Chlorobiia</taxon>
        <taxon>Chlorobiales</taxon>
        <taxon>Chlorobiaceae</taxon>
        <taxon>Chlorobium/Pelodictyon group</taxon>
        <taxon>Chlorobium</taxon>
    </lineage>
</organism>
<sequence length="43" mass="4789">MDLYSNKYCDFEHLERQGSGSAPERRALAEPGLPDSGDHRDPA</sequence>
<proteinExistence type="predicted"/>
<accession>B3EJK3</accession>
<reference evidence="2" key="1">
    <citation type="submission" date="2008-06" db="EMBL/GenBank/DDBJ databases">
        <title>Complete sequence of Chlorobium phaeobacteroides BS1.</title>
        <authorList>
            <consortium name="US DOE Joint Genome Institute"/>
            <person name="Lucas S."/>
            <person name="Copeland A."/>
            <person name="Lapidus A."/>
            <person name="Glavina del Rio T."/>
            <person name="Dalin E."/>
            <person name="Tice H."/>
            <person name="Bruce D."/>
            <person name="Goodwin L."/>
            <person name="Pitluck S."/>
            <person name="Schmutz J."/>
            <person name="Larimer F."/>
            <person name="Land M."/>
            <person name="Hauser L."/>
            <person name="Kyrpides N."/>
            <person name="Ovchinnikova G."/>
            <person name="Li T."/>
            <person name="Liu Z."/>
            <person name="Zhao F."/>
            <person name="Overmann J."/>
            <person name="Bryant D.A."/>
            <person name="Richardson P."/>
        </authorList>
    </citation>
    <scope>NUCLEOTIDE SEQUENCE [LARGE SCALE GENOMIC DNA]</scope>
    <source>
        <strain evidence="2">BS1</strain>
    </source>
</reference>
<feature type="region of interest" description="Disordered" evidence="1">
    <location>
        <begin position="15"/>
        <end position="43"/>
    </location>
</feature>
<dbReference type="EMBL" id="CP001101">
    <property type="protein sequence ID" value="ACE03014.1"/>
    <property type="molecule type" value="Genomic_DNA"/>
</dbReference>
<protein>
    <submittedName>
        <fullName evidence="2">Uncharacterized protein</fullName>
    </submittedName>
</protein>
<dbReference type="HOGENOM" id="CLU_3231377_0_0_10"/>
<dbReference type="KEGG" id="cpb:Cphamn1_0025"/>
<dbReference type="STRING" id="331678.Cphamn1_0025"/>
<evidence type="ECO:0000256" key="1">
    <source>
        <dbReference type="SAM" id="MobiDB-lite"/>
    </source>
</evidence>
<evidence type="ECO:0000313" key="2">
    <source>
        <dbReference type="EMBL" id="ACE03014.1"/>
    </source>
</evidence>
<name>B3EJK3_CHLPB</name>
<gene>
    <name evidence="2" type="ordered locus">Cphamn1_0025</name>
</gene>